<evidence type="ECO:0000256" key="14">
    <source>
        <dbReference type="SAM" id="MobiDB-lite"/>
    </source>
</evidence>
<protein>
    <recommendedName>
        <fullName evidence="5">Coiled-coil domain-containing protein 86</fullName>
    </recommendedName>
</protein>
<dbReference type="Proteomes" id="UP000075809">
    <property type="component" value="Unassembled WGS sequence"/>
</dbReference>
<evidence type="ECO:0000256" key="11">
    <source>
        <dbReference type="ARBA" id="ARBA00023054"/>
    </source>
</evidence>
<feature type="compositionally biased region" description="Basic and acidic residues" evidence="14">
    <location>
        <begin position="92"/>
        <end position="103"/>
    </location>
</feature>
<feature type="compositionally biased region" description="Basic residues" evidence="14">
    <location>
        <begin position="42"/>
        <end position="51"/>
    </location>
</feature>
<dbReference type="EMBL" id="KQ982860">
    <property type="protein sequence ID" value="KYQ49787.1"/>
    <property type="molecule type" value="Genomic_DNA"/>
</dbReference>
<dbReference type="InterPro" id="IPR026570">
    <property type="entry name" value="CCDC86"/>
</dbReference>
<keyword evidence="11" id="KW-0175">Coiled coil</keyword>
<dbReference type="GO" id="GO:0006364">
    <property type="term" value="P:rRNA processing"/>
    <property type="evidence" value="ECO:0007669"/>
    <property type="project" value="UniProtKB-KW"/>
</dbReference>
<dbReference type="PANTHER" id="PTHR13557:SF1">
    <property type="entry name" value="COILED-COIL DOMAIN-CONTAINING PROTEIN 86"/>
    <property type="match status" value="1"/>
</dbReference>
<evidence type="ECO:0000256" key="7">
    <source>
        <dbReference type="ARBA" id="ARBA00022517"/>
    </source>
</evidence>
<evidence type="ECO:0000256" key="10">
    <source>
        <dbReference type="ARBA" id="ARBA00022934"/>
    </source>
</evidence>
<evidence type="ECO:0000256" key="2">
    <source>
        <dbReference type="ARBA" id="ARBA00004286"/>
    </source>
</evidence>
<feature type="region of interest" description="Disordered" evidence="14">
    <location>
        <begin position="92"/>
        <end position="120"/>
    </location>
</feature>
<name>A0A151WPP6_9HYME</name>
<gene>
    <name evidence="15" type="ORF">ALC60_11135</name>
</gene>
<keyword evidence="16" id="KW-1185">Reference proteome</keyword>
<feature type="region of interest" description="Disordered" evidence="14">
    <location>
        <begin position="21"/>
        <end position="54"/>
    </location>
</feature>
<dbReference type="InterPro" id="IPR005579">
    <property type="entry name" value="Cgr1-like"/>
</dbReference>
<dbReference type="Pfam" id="PF03879">
    <property type="entry name" value="Cgr1"/>
    <property type="match status" value="1"/>
</dbReference>
<dbReference type="PANTHER" id="PTHR13557">
    <property type="entry name" value="COILED-COIL DOMAIN-CONTAINING PROTEIN 86"/>
    <property type="match status" value="1"/>
</dbReference>
<organism evidence="15 16">
    <name type="scientific">Mycetomoellerius zeteki</name>
    <dbReference type="NCBI Taxonomy" id="64791"/>
    <lineage>
        <taxon>Eukaryota</taxon>
        <taxon>Metazoa</taxon>
        <taxon>Ecdysozoa</taxon>
        <taxon>Arthropoda</taxon>
        <taxon>Hexapoda</taxon>
        <taxon>Insecta</taxon>
        <taxon>Pterygota</taxon>
        <taxon>Neoptera</taxon>
        <taxon>Endopterygota</taxon>
        <taxon>Hymenoptera</taxon>
        <taxon>Apocrita</taxon>
        <taxon>Aculeata</taxon>
        <taxon>Formicoidea</taxon>
        <taxon>Formicidae</taxon>
        <taxon>Myrmicinae</taxon>
        <taxon>Mycetomoellerius</taxon>
    </lineage>
</organism>
<evidence type="ECO:0000256" key="3">
    <source>
        <dbReference type="ARBA" id="ARBA00004604"/>
    </source>
</evidence>
<dbReference type="OrthoDB" id="277961at2759"/>
<proteinExistence type="inferred from homology"/>
<keyword evidence="8" id="KW-0698">rRNA processing</keyword>
<evidence type="ECO:0000256" key="13">
    <source>
        <dbReference type="ARBA" id="ARBA00093307"/>
    </source>
</evidence>
<evidence type="ECO:0000256" key="4">
    <source>
        <dbReference type="ARBA" id="ARBA00007869"/>
    </source>
</evidence>
<dbReference type="KEGG" id="mzt:108727771"/>
<sequence>MAKLCDEKVTRMEDILNTASVLNKPAPEPLPNNTEKPERQHIPRGKPKSGRIWKEEKTKFSSIIKTRGIRQSFAKKQKLREDLKRVKEMSRAIKAQKQAEKEAKKQRRRENLKRAEENRKKSEIVQIIKNTAKIKRMKKKQLRMIEKRDTTNM</sequence>
<keyword evidence="7" id="KW-0690">Ribosome biogenesis</keyword>
<dbReference type="STRING" id="64791.A0A151WPP6"/>
<keyword evidence="12" id="KW-0539">Nucleus</keyword>
<evidence type="ECO:0000256" key="6">
    <source>
        <dbReference type="ARBA" id="ARBA00022454"/>
    </source>
</evidence>
<reference evidence="15 16" key="1">
    <citation type="submission" date="2015-09" db="EMBL/GenBank/DDBJ databases">
        <title>Trachymyrmex zeteki WGS genome.</title>
        <authorList>
            <person name="Nygaard S."/>
            <person name="Hu H."/>
            <person name="Boomsma J."/>
            <person name="Zhang G."/>
        </authorList>
    </citation>
    <scope>NUCLEOTIDE SEQUENCE [LARGE SCALE GENOMIC DNA]</scope>
    <source>
        <strain evidence="15">Tzet28-1</strain>
        <tissue evidence="15">Whole body</tissue>
    </source>
</reference>
<comment type="function">
    <text evidence="13">Required for proper chromosome segregation during mitosis and error-free mitotic progression.</text>
</comment>
<dbReference type="AlphaFoldDB" id="A0A151WPP6"/>
<comment type="function">
    <text evidence="1">Involved in nucleolar integrity and required for processing of the pre-rRNA for the 60S ribosome subunit.</text>
</comment>
<keyword evidence="10" id="KW-0164">Citrullination</keyword>
<evidence type="ECO:0000256" key="1">
    <source>
        <dbReference type="ARBA" id="ARBA00004090"/>
    </source>
</evidence>
<evidence type="ECO:0000313" key="16">
    <source>
        <dbReference type="Proteomes" id="UP000075809"/>
    </source>
</evidence>
<dbReference type="GO" id="GO:0005694">
    <property type="term" value="C:chromosome"/>
    <property type="evidence" value="ECO:0007669"/>
    <property type="project" value="UniProtKB-SubCell"/>
</dbReference>
<comment type="subcellular location">
    <subcellularLocation>
        <location evidence="2">Chromosome</location>
    </subcellularLocation>
    <subcellularLocation>
        <location evidence="3">Nucleus</location>
        <location evidence="3">Nucleolus</location>
    </subcellularLocation>
</comment>
<comment type="similarity">
    <text evidence="4">Belongs to the CGR1 family.</text>
</comment>
<evidence type="ECO:0000256" key="8">
    <source>
        <dbReference type="ARBA" id="ARBA00022552"/>
    </source>
</evidence>
<accession>A0A151WPP6</accession>
<dbReference type="GO" id="GO:0005730">
    <property type="term" value="C:nucleolus"/>
    <property type="evidence" value="ECO:0007669"/>
    <property type="project" value="UniProtKB-SubCell"/>
</dbReference>
<evidence type="ECO:0000256" key="9">
    <source>
        <dbReference type="ARBA" id="ARBA00022553"/>
    </source>
</evidence>
<evidence type="ECO:0000256" key="5">
    <source>
        <dbReference type="ARBA" id="ARBA00016738"/>
    </source>
</evidence>
<evidence type="ECO:0000256" key="12">
    <source>
        <dbReference type="ARBA" id="ARBA00023242"/>
    </source>
</evidence>
<evidence type="ECO:0000313" key="15">
    <source>
        <dbReference type="EMBL" id="KYQ49787.1"/>
    </source>
</evidence>
<keyword evidence="6" id="KW-0158">Chromosome</keyword>
<keyword evidence="9" id="KW-0597">Phosphoprotein</keyword>